<evidence type="ECO:0000313" key="6">
    <source>
        <dbReference type="EMBL" id="HBJ09099.1"/>
    </source>
</evidence>
<dbReference type="InterPro" id="IPR014327">
    <property type="entry name" value="RNA_pol_sigma70_bacteroid"/>
</dbReference>
<dbReference type="GO" id="GO:0003677">
    <property type="term" value="F:DNA binding"/>
    <property type="evidence" value="ECO:0007669"/>
    <property type="project" value="InterPro"/>
</dbReference>
<evidence type="ECO:0000256" key="3">
    <source>
        <dbReference type="ARBA" id="ARBA00023082"/>
    </source>
</evidence>
<comment type="similarity">
    <text evidence="1">Belongs to the sigma-70 factor family. ECF subfamily.</text>
</comment>
<organism evidence="6 7">
    <name type="scientific">Coprobacter fastidiosus</name>
    <dbReference type="NCBI Taxonomy" id="1099853"/>
    <lineage>
        <taxon>Bacteria</taxon>
        <taxon>Pseudomonadati</taxon>
        <taxon>Bacteroidota</taxon>
        <taxon>Bacteroidia</taxon>
        <taxon>Bacteroidales</taxon>
        <taxon>Barnesiellaceae</taxon>
        <taxon>Coprobacter</taxon>
    </lineage>
</organism>
<evidence type="ECO:0000259" key="5">
    <source>
        <dbReference type="SMART" id="SM00421"/>
    </source>
</evidence>
<dbReference type="Gene3D" id="1.10.10.10">
    <property type="entry name" value="Winged helix-like DNA-binding domain superfamily/Winged helix DNA-binding domain"/>
    <property type="match status" value="1"/>
</dbReference>
<dbReference type="PANTHER" id="PTHR43133">
    <property type="entry name" value="RNA POLYMERASE ECF-TYPE SIGMA FACTO"/>
    <property type="match status" value="1"/>
</dbReference>
<dbReference type="AlphaFoldDB" id="A0A354M3L0"/>
<keyword evidence="2" id="KW-0805">Transcription regulation</keyword>
<evidence type="ECO:0000256" key="1">
    <source>
        <dbReference type="ARBA" id="ARBA00010641"/>
    </source>
</evidence>
<dbReference type="SUPFAM" id="SSF88659">
    <property type="entry name" value="Sigma3 and sigma4 domains of RNA polymerase sigma factors"/>
    <property type="match status" value="1"/>
</dbReference>
<dbReference type="GO" id="GO:0016987">
    <property type="term" value="F:sigma factor activity"/>
    <property type="evidence" value="ECO:0007669"/>
    <property type="project" value="UniProtKB-KW"/>
</dbReference>
<keyword evidence="3" id="KW-0731">Sigma factor</keyword>
<sequence length="169" mass="20089">MSKSAIDIDKIFKCYYRPLCLYALHYVHNTDISEDIVQDSFFSLWERINSVEIENVKAYLYKTVRNRSLDYLKENSIYETNLSPFDLEDILTDEEAEERSLAEARMWTIIDTLSERCREVFLLNKRDGMKYKEIADRLHISVNTVDNHISKALRLIREGAQKIYIFLFN</sequence>
<evidence type="ECO:0000313" key="7">
    <source>
        <dbReference type="Proteomes" id="UP000262954"/>
    </source>
</evidence>
<protein>
    <submittedName>
        <fullName evidence="6">RNA polymerase sigma-70 factor</fullName>
    </submittedName>
</protein>
<dbReference type="CDD" id="cd06171">
    <property type="entry name" value="Sigma70_r4"/>
    <property type="match status" value="1"/>
</dbReference>
<feature type="domain" description="HTH luxR-type" evidence="5">
    <location>
        <begin position="110"/>
        <end position="159"/>
    </location>
</feature>
<keyword evidence="4" id="KW-0804">Transcription</keyword>
<dbReference type="SUPFAM" id="SSF88946">
    <property type="entry name" value="Sigma2 domain of RNA polymerase sigma factors"/>
    <property type="match status" value="1"/>
</dbReference>
<gene>
    <name evidence="6" type="ORF">DDY73_08845</name>
</gene>
<dbReference type="NCBIfam" id="TIGR02985">
    <property type="entry name" value="Sig70_bacteroi1"/>
    <property type="match status" value="1"/>
</dbReference>
<evidence type="ECO:0000256" key="2">
    <source>
        <dbReference type="ARBA" id="ARBA00023015"/>
    </source>
</evidence>
<dbReference type="InterPro" id="IPR013325">
    <property type="entry name" value="RNA_pol_sigma_r2"/>
</dbReference>
<dbReference type="SMART" id="SM00421">
    <property type="entry name" value="HTH_LUXR"/>
    <property type="match status" value="1"/>
</dbReference>
<evidence type="ECO:0000256" key="4">
    <source>
        <dbReference type="ARBA" id="ARBA00023163"/>
    </source>
</evidence>
<dbReference type="InterPro" id="IPR013324">
    <property type="entry name" value="RNA_pol_sigma_r3/r4-like"/>
</dbReference>
<comment type="caution">
    <text evidence="6">The sequence shown here is derived from an EMBL/GenBank/DDBJ whole genome shotgun (WGS) entry which is preliminary data.</text>
</comment>
<dbReference type="InterPro" id="IPR007627">
    <property type="entry name" value="RNA_pol_sigma70_r2"/>
</dbReference>
<dbReference type="Gene3D" id="1.10.1740.10">
    <property type="match status" value="1"/>
</dbReference>
<dbReference type="NCBIfam" id="TIGR02937">
    <property type="entry name" value="sigma70-ECF"/>
    <property type="match status" value="1"/>
</dbReference>
<dbReference type="InterPro" id="IPR014284">
    <property type="entry name" value="RNA_pol_sigma-70_dom"/>
</dbReference>
<dbReference type="InterPro" id="IPR013249">
    <property type="entry name" value="RNA_pol_sigma70_r4_t2"/>
</dbReference>
<reference evidence="6 7" key="1">
    <citation type="journal article" date="2018" name="Nat. Biotechnol.">
        <title>A standardized bacterial taxonomy based on genome phylogeny substantially revises the tree of life.</title>
        <authorList>
            <person name="Parks D.H."/>
            <person name="Chuvochina M."/>
            <person name="Waite D.W."/>
            <person name="Rinke C."/>
            <person name="Skarshewski A."/>
            <person name="Chaumeil P.A."/>
            <person name="Hugenholtz P."/>
        </authorList>
    </citation>
    <scope>NUCLEOTIDE SEQUENCE [LARGE SCALE GENOMIC DNA]</scope>
    <source>
        <strain evidence="6">UBA11482</strain>
    </source>
</reference>
<proteinExistence type="inferred from homology"/>
<dbReference type="PANTHER" id="PTHR43133:SF46">
    <property type="entry name" value="RNA POLYMERASE SIGMA-70 FACTOR ECF SUBFAMILY"/>
    <property type="match status" value="1"/>
</dbReference>
<dbReference type="Proteomes" id="UP000262954">
    <property type="component" value="Unassembled WGS sequence"/>
</dbReference>
<dbReference type="InterPro" id="IPR036388">
    <property type="entry name" value="WH-like_DNA-bd_sf"/>
</dbReference>
<dbReference type="EMBL" id="DNWC01000117">
    <property type="protein sequence ID" value="HBJ09099.1"/>
    <property type="molecule type" value="Genomic_DNA"/>
</dbReference>
<dbReference type="Pfam" id="PF04542">
    <property type="entry name" value="Sigma70_r2"/>
    <property type="match status" value="1"/>
</dbReference>
<name>A0A354M3L0_9BACT</name>
<accession>A0A354M3L0</accession>
<dbReference type="GO" id="GO:0006352">
    <property type="term" value="P:DNA-templated transcription initiation"/>
    <property type="evidence" value="ECO:0007669"/>
    <property type="project" value="InterPro"/>
</dbReference>
<dbReference type="Pfam" id="PF08281">
    <property type="entry name" value="Sigma70_r4_2"/>
    <property type="match status" value="1"/>
</dbReference>
<dbReference type="InterPro" id="IPR039425">
    <property type="entry name" value="RNA_pol_sigma-70-like"/>
</dbReference>
<dbReference type="InterPro" id="IPR000792">
    <property type="entry name" value="Tscrpt_reg_LuxR_C"/>
</dbReference>